<dbReference type="PROSITE" id="PS50110">
    <property type="entry name" value="RESPONSE_REGULATORY"/>
    <property type="match status" value="1"/>
</dbReference>
<feature type="modified residue" description="4-aspartylphosphate" evidence="3">
    <location>
        <position position="60"/>
    </location>
</feature>
<dbReference type="InterPro" id="IPR007492">
    <property type="entry name" value="LytTR_DNA-bd_dom"/>
</dbReference>
<comment type="caution">
    <text evidence="6">The sequence shown here is derived from an EMBL/GenBank/DDBJ whole genome shotgun (WGS) entry which is preliminary data.</text>
</comment>
<comment type="function">
    <text evidence="2">May play the central regulatory role in sporulation. It may be an element of the effector pathway responsible for the activation of sporulation genes in response to nutritional stress. Spo0A may act in concert with spo0H (a sigma factor) to control the expression of some genes that are critical to the sporulation process.</text>
</comment>
<dbReference type="PROSITE" id="PS50930">
    <property type="entry name" value="HTH_LYTTR"/>
    <property type="match status" value="1"/>
</dbReference>
<evidence type="ECO:0000259" key="5">
    <source>
        <dbReference type="PROSITE" id="PS50930"/>
    </source>
</evidence>
<accession>A0ABR7JQE1</accession>
<evidence type="ECO:0000256" key="2">
    <source>
        <dbReference type="ARBA" id="ARBA00024867"/>
    </source>
</evidence>
<gene>
    <name evidence="6" type="ORF">H8923_10220</name>
</gene>
<evidence type="ECO:0000256" key="1">
    <source>
        <dbReference type="ARBA" id="ARBA00018672"/>
    </source>
</evidence>
<keyword evidence="3" id="KW-0597">Phosphoprotein</keyword>
<dbReference type="SMART" id="SM00448">
    <property type="entry name" value="REC"/>
    <property type="match status" value="1"/>
</dbReference>
<dbReference type="InterPro" id="IPR011006">
    <property type="entry name" value="CheY-like_superfamily"/>
</dbReference>
<dbReference type="SUPFAM" id="SSF52172">
    <property type="entry name" value="CheY-like"/>
    <property type="match status" value="1"/>
</dbReference>
<organism evidence="6 7">
    <name type="scientific">Romboutsia faecis</name>
    <dbReference type="NCBI Taxonomy" id="2764597"/>
    <lineage>
        <taxon>Bacteria</taxon>
        <taxon>Bacillati</taxon>
        <taxon>Bacillota</taxon>
        <taxon>Clostridia</taxon>
        <taxon>Peptostreptococcales</taxon>
        <taxon>Peptostreptococcaceae</taxon>
        <taxon>Romboutsia</taxon>
    </lineage>
</organism>
<dbReference type="Pfam" id="PF04397">
    <property type="entry name" value="LytTR"/>
    <property type="match status" value="1"/>
</dbReference>
<dbReference type="Gene3D" id="2.40.50.1020">
    <property type="entry name" value="LytTr DNA-binding domain"/>
    <property type="match status" value="1"/>
</dbReference>
<dbReference type="SMART" id="SM00850">
    <property type="entry name" value="LytTR"/>
    <property type="match status" value="1"/>
</dbReference>
<evidence type="ECO:0000256" key="3">
    <source>
        <dbReference type="PROSITE-ProRule" id="PRU00169"/>
    </source>
</evidence>
<dbReference type="Pfam" id="PF00072">
    <property type="entry name" value="Response_reg"/>
    <property type="match status" value="1"/>
</dbReference>
<dbReference type="EMBL" id="JACRWE010000004">
    <property type="protein sequence ID" value="MBC5997137.1"/>
    <property type="molecule type" value="Genomic_DNA"/>
</dbReference>
<dbReference type="InterPro" id="IPR046947">
    <property type="entry name" value="LytR-like"/>
</dbReference>
<sequence length="241" mass="27866">MLKVIICDDNEVFLKYISKKIHEIAMNNNLNVNIKTYLSGKSMLFDLEDHIHSVDILFIDVLMDDMTGIDVSKKMREYGSNAQIIFITSVKSHVFEALDVMPPHYLIKSEIDDRVIESILMKAVTLSNKYKKSMFLYKVGHSKKTIKCEDIVFFEINNRVVTMHCSDKTEEVFYSTMDNLENGLDKSEFIRIHRSYIVNITKVASINSKNVICRDGTILPVGRKYTGKLKNQYSKFILENI</sequence>
<dbReference type="RefSeq" id="WP_153924490.1">
    <property type="nucleotide sequence ID" value="NZ_JACRWE010000004.1"/>
</dbReference>
<evidence type="ECO:0000259" key="4">
    <source>
        <dbReference type="PROSITE" id="PS50110"/>
    </source>
</evidence>
<keyword evidence="7" id="KW-1185">Reference proteome</keyword>
<dbReference type="PANTHER" id="PTHR37299">
    <property type="entry name" value="TRANSCRIPTIONAL REGULATOR-RELATED"/>
    <property type="match status" value="1"/>
</dbReference>
<evidence type="ECO:0000313" key="7">
    <source>
        <dbReference type="Proteomes" id="UP000609849"/>
    </source>
</evidence>
<reference evidence="6 7" key="1">
    <citation type="submission" date="2020-08" db="EMBL/GenBank/DDBJ databases">
        <authorList>
            <person name="Liu C."/>
            <person name="Sun Q."/>
        </authorList>
    </citation>
    <scope>NUCLEOTIDE SEQUENCE [LARGE SCALE GENOMIC DNA]</scope>
    <source>
        <strain evidence="6 7">NSJ-18</strain>
    </source>
</reference>
<proteinExistence type="predicted"/>
<protein>
    <recommendedName>
        <fullName evidence="1">Stage 0 sporulation protein A homolog</fullName>
    </recommendedName>
</protein>
<name>A0ABR7JQE1_9FIRM</name>
<feature type="domain" description="Response regulatory" evidence="4">
    <location>
        <begin position="3"/>
        <end position="123"/>
    </location>
</feature>
<dbReference type="InterPro" id="IPR001789">
    <property type="entry name" value="Sig_transdc_resp-reg_receiver"/>
</dbReference>
<feature type="domain" description="HTH LytTR-type" evidence="5">
    <location>
        <begin position="135"/>
        <end position="235"/>
    </location>
</feature>
<evidence type="ECO:0000313" key="6">
    <source>
        <dbReference type="EMBL" id="MBC5997137.1"/>
    </source>
</evidence>
<dbReference type="Gene3D" id="3.40.50.2300">
    <property type="match status" value="1"/>
</dbReference>
<dbReference type="PANTHER" id="PTHR37299:SF1">
    <property type="entry name" value="STAGE 0 SPORULATION PROTEIN A HOMOLOG"/>
    <property type="match status" value="1"/>
</dbReference>
<dbReference type="Proteomes" id="UP000609849">
    <property type="component" value="Unassembled WGS sequence"/>
</dbReference>